<dbReference type="AlphaFoldDB" id="K1T7U5"/>
<dbReference type="Pfam" id="PF00521">
    <property type="entry name" value="DNA_topoisoIV"/>
    <property type="match status" value="1"/>
</dbReference>
<gene>
    <name evidence="6" type="ORF">LEA_10207</name>
</gene>
<dbReference type="InterPro" id="IPR050220">
    <property type="entry name" value="Type_II_DNA_Topoisomerases"/>
</dbReference>
<dbReference type="EMBL" id="AJWY01006866">
    <property type="protein sequence ID" value="EKC65658.1"/>
    <property type="molecule type" value="Genomic_DNA"/>
</dbReference>
<dbReference type="GO" id="GO:0009330">
    <property type="term" value="C:DNA topoisomerase type II (double strand cut, ATP-hydrolyzing) complex"/>
    <property type="evidence" value="ECO:0007669"/>
    <property type="project" value="TreeGrafter"/>
</dbReference>
<dbReference type="PANTHER" id="PTHR43493">
    <property type="entry name" value="DNA GYRASE/TOPOISOMERASE SUBUNIT A"/>
    <property type="match status" value="1"/>
</dbReference>
<feature type="domain" description="Topo IIA-type catalytic" evidence="5">
    <location>
        <begin position="41"/>
        <end position="180"/>
    </location>
</feature>
<dbReference type="GO" id="GO:0005524">
    <property type="term" value="F:ATP binding"/>
    <property type="evidence" value="ECO:0007669"/>
    <property type="project" value="InterPro"/>
</dbReference>
<dbReference type="InterPro" id="IPR002205">
    <property type="entry name" value="Topo_IIA_dom_A"/>
</dbReference>
<evidence type="ECO:0000256" key="3">
    <source>
        <dbReference type="ARBA" id="ARBA00023125"/>
    </source>
</evidence>
<keyword evidence="3" id="KW-0238">DNA-binding</keyword>
<reference evidence="6" key="1">
    <citation type="journal article" date="2013" name="Environ. Microbiol.">
        <title>Microbiota from the distal guts of lean and obese adolescents exhibit partial functional redundancy besides clear differences in community structure.</title>
        <authorList>
            <person name="Ferrer M."/>
            <person name="Ruiz A."/>
            <person name="Lanza F."/>
            <person name="Haange S.B."/>
            <person name="Oberbach A."/>
            <person name="Till H."/>
            <person name="Bargiela R."/>
            <person name="Campoy C."/>
            <person name="Segura M.T."/>
            <person name="Richter M."/>
            <person name="von Bergen M."/>
            <person name="Seifert J."/>
            <person name="Suarez A."/>
        </authorList>
    </citation>
    <scope>NUCLEOTIDE SEQUENCE</scope>
</reference>
<dbReference type="PROSITE" id="PS52040">
    <property type="entry name" value="TOPO_IIA"/>
    <property type="match status" value="1"/>
</dbReference>
<dbReference type="GO" id="GO:0003677">
    <property type="term" value="F:DNA binding"/>
    <property type="evidence" value="ECO:0007669"/>
    <property type="project" value="UniProtKB-KW"/>
</dbReference>
<sequence>MEENVIMVPGSGTKVIVRDVKQEIETAFLDYSMSVIVSRALPDVRDGLKPVHRRILYTMHERGNDPSHPYRKSADTVGAVLGAYHPHGDASVYDAMVRLAQDFSLRYPLVDGQGNFGSVDGDPPAAYRYTEARMSKIACEMLTDIDKDTIDWDPNFDETKKEPHMLPSRFPNLLVNGSQG</sequence>
<dbReference type="InterPro" id="IPR013760">
    <property type="entry name" value="Topo_IIA-like_dom_sf"/>
</dbReference>
<dbReference type="SUPFAM" id="SSF56719">
    <property type="entry name" value="Type II DNA topoisomerase"/>
    <property type="match status" value="1"/>
</dbReference>
<dbReference type="GO" id="GO:0005737">
    <property type="term" value="C:cytoplasm"/>
    <property type="evidence" value="ECO:0007669"/>
    <property type="project" value="TreeGrafter"/>
</dbReference>
<proteinExistence type="inferred from homology"/>
<dbReference type="PANTHER" id="PTHR43493:SF5">
    <property type="entry name" value="DNA GYRASE SUBUNIT A, CHLOROPLASTIC_MITOCHONDRIAL"/>
    <property type="match status" value="1"/>
</dbReference>
<keyword evidence="2" id="KW-0799">Topoisomerase</keyword>
<evidence type="ECO:0000256" key="2">
    <source>
        <dbReference type="ARBA" id="ARBA00023029"/>
    </source>
</evidence>
<keyword evidence="4" id="KW-0413">Isomerase</keyword>
<evidence type="ECO:0000313" key="6">
    <source>
        <dbReference type="EMBL" id="EKC65658.1"/>
    </source>
</evidence>
<name>K1T7U5_9ZZZZ</name>
<dbReference type="GO" id="GO:0006265">
    <property type="term" value="P:DNA topological change"/>
    <property type="evidence" value="ECO:0007669"/>
    <property type="project" value="InterPro"/>
</dbReference>
<dbReference type="SMART" id="SM00434">
    <property type="entry name" value="TOP4c"/>
    <property type="match status" value="1"/>
</dbReference>
<comment type="caution">
    <text evidence="6">The sequence shown here is derived from an EMBL/GenBank/DDBJ whole genome shotgun (WGS) entry which is preliminary data.</text>
</comment>
<feature type="non-terminal residue" evidence="6">
    <location>
        <position position="180"/>
    </location>
</feature>
<accession>K1T7U5</accession>
<evidence type="ECO:0000256" key="4">
    <source>
        <dbReference type="ARBA" id="ARBA00023235"/>
    </source>
</evidence>
<comment type="similarity">
    <text evidence="1">Belongs to the type II topoisomerase GyrA/ParC subunit family.</text>
</comment>
<dbReference type="InterPro" id="IPR013758">
    <property type="entry name" value="Topo_IIA_A/C_ab"/>
</dbReference>
<evidence type="ECO:0000259" key="5">
    <source>
        <dbReference type="PROSITE" id="PS52040"/>
    </source>
</evidence>
<protein>
    <submittedName>
        <fullName evidence="6">DNA gyrase, A subunit</fullName>
    </submittedName>
</protein>
<organism evidence="6">
    <name type="scientific">human gut metagenome</name>
    <dbReference type="NCBI Taxonomy" id="408170"/>
    <lineage>
        <taxon>unclassified sequences</taxon>
        <taxon>metagenomes</taxon>
        <taxon>organismal metagenomes</taxon>
    </lineage>
</organism>
<dbReference type="GO" id="GO:0003918">
    <property type="term" value="F:DNA topoisomerase type II (double strand cut, ATP-hydrolyzing) activity"/>
    <property type="evidence" value="ECO:0007669"/>
    <property type="project" value="InterPro"/>
</dbReference>
<evidence type="ECO:0000256" key="1">
    <source>
        <dbReference type="ARBA" id="ARBA00008263"/>
    </source>
</evidence>
<dbReference type="Gene3D" id="3.90.199.10">
    <property type="entry name" value="Topoisomerase II, domain 5"/>
    <property type="match status" value="1"/>
</dbReference>